<dbReference type="SUPFAM" id="SSF52009">
    <property type="entry name" value="Phosphohistidine domain"/>
    <property type="match status" value="1"/>
</dbReference>
<evidence type="ECO:0000256" key="13">
    <source>
        <dbReference type="ARBA" id="ARBA00022777"/>
    </source>
</evidence>
<dbReference type="InterPro" id="IPR006318">
    <property type="entry name" value="PTS_EI-like"/>
</dbReference>
<keyword evidence="12" id="KW-0479">Metal-binding</keyword>
<dbReference type="InterPro" id="IPR015813">
    <property type="entry name" value="Pyrv/PenolPyrv_kinase-like_dom"/>
</dbReference>
<evidence type="ECO:0000256" key="6">
    <source>
        <dbReference type="ARBA" id="ARBA00012232"/>
    </source>
</evidence>
<comment type="catalytic activity">
    <reaction evidence="1">
        <text>L-histidyl-[protein] + phosphoenolpyruvate = N(pros)-phospho-L-histidyl-[protein] + pyruvate</text>
        <dbReference type="Rhea" id="RHEA:23880"/>
        <dbReference type="Rhea" id="RHEA-COMP:9745"/>
        <dbReference type="Rhea" id="RHEA-COMP:9746"/>
        <dbReference type="ChEBI" id="CHEBI:15361"/>
        <dbReference type="ChEBI" id="CHEBI:29979"/>
        <dbReference type="ChEBI" id="CHEBI:58702"/>
        <dbReference type="ChEBI" id="CHEBI:64837"/>
        <dbReference type="EC" id="2.7.3.9"/>
    </reaction>
</comment>
<protein>
    <recommendedName>
        <fullName evidence="6">phosphoenolpyruvate--protein phosphotransferase</fullName>
        <ecNumber evidence="6">2.7.3.9</ecNumber>
    </recommendedName>
</protein>
<evidence type="ECO:0000256" key="5">
    <source>
        <dbReference type="ARBA" id="ARBA00007837"/>
    </source>
</evidence>
<evidence type="ECO:0000256" key="7">
    <source>
        <dbReference type="ARBA" id="ARBA00022448"/>
    </source>
</evidence>
<keyword evidence="14" id="KW-0460">Magnesium</keyword>
<dbReference type="Gene3D" id="3.50.30.10">
    <property type="entry name" value="Phosphohistidine domain"/>
    <property type="match status" value="1"/>
</dbReference>
<proteinExistence type="inferred from homology"/>
<dbReference type="InterPro" id="IPR000121">
    <property type="entry name" value="PEP_util_C"/>
</dbReference>
<feature type="domain" description="PEP-utilising enzyme mobile" evidence="15">
    <location>
        <begin position="2"/>
        <end position="70"/>
    </location>
</feature>
<dbReference type="EC" id="2.7.3.9" evidence="6"/>
<dbReference type="GO" id="GO:0046872">
    <property type="term" value="F:metal ion binding"/>
    <property type="evidence" value="ECO:0007669"/>
    <property type="project" value="UniProtKB-KW"/>
</dbReference>
<dbReference type="InterPro" id="IPR040442">
    <property type="entry name" value="Pyrv_kinase-like_dom_sf"/>
</dbReference>
<evidence type="ECO:0000259" key="16">
    <source>
        <dbReference type="Pfam" id="PF02896"/>
    </source>
</evidence>
<keyword evidence="9" id="KW-0762">Sugar transport</keyword>
<reference evidence="17" key="1">
    <citation type="submission" date="2012-03" db="EMBL/GenBank/DDBJ databases">
        <title>Functional metagenomics reveals considerable lignocellulase gene clusters in the gut microbiome of a wood-feeding higher termite.</title>
        <authorList>
            <person name="Liu N."/>
        </authorList>
    </citation>
    <scope>NUCLEOTIDE SEQUENCE</scope>
</reference>
<dbReference type="GO" id="GO:0005737">
    <property type="term" value="C:cytoplasm"/>
    <property type="evidence" value="ECO:0007669"/>
    <property type="project" value="UniProtKB-SubCell"/>
</dbReference>
<dbReference type="InterPro" id="IPR036637">
    <property type="entry name" value="Phosphohistidine_dom_sf"/>
</dbReference>
<feature type="domain" description="PEP-utilising enzyme C-terminal" evidence="16">
    <location>
        <begin position="98"/>
        <end position="384"/>
    </location>
</feature>
<dbReference type="PANTHER" id="PTHR46244">
    <property type="entry name" value="PHOSPHOENOLPYRUVATE-PROTEIN PHOSPHOTRANSFERASE"/>
    <property type="match status" value="1"/>
</dbReference>
<accession>A0A806K2P4</accession>
<evidence type="ECO:0000256" key="4">
    <source>
        <dbReference type="ARBA" id="ARBA00004496"/>
    </source>
</evidence>
<dbReference type="EMBL" id="JQ844295">
    <property type="protein sequence ID" value="AGS54374.1"/>
    <property type="molecule type" value="Genomic_DNA"/>
</dbReference>
<evidence type="ECO:0000256" key="14">
    <source>
        <dbReference type="ARBA" id="ARBA00022842"/>
    </source>
</evidence>
<comment type="cofactor">
    <cofactor evidence="2">
        <name>Mg(2+)</name>
        <dbReference type="ChEBI" id="CHEBI:18420"/>
    </cofactor>
</comment>
<keyword evidence="10 17" id="KW-0808">Transferase</keyword>
<dbReference type="Pfam" id="PF00391">
    <property type="entry name" value="PEP-utilizers"/>
    <property type="match status" value="1"/>
</dbReference>
<evidence type="ECO:0000256" key="2">
    <source>
        <dbReference type="ARBA" id="ARBA00001946"/>
    </source>
</evidence>
<evidence type="ECO:0000256" key="10">
    <source>
        <dbReference type="ARBA" id="ARBA00022679"/>
    </source>
</evidence>
<evidence type="ECO:0000256" key="12">
    <source>
        <dbReference type="ARBA" id="ARBA00022723"/>
    </source>
</evidence>
<dbReference type="PANTHER" id="PTHR46244:SF3">
    <property type="entry name" value="PHOSPHOENOLPYRUVATE-PROTEIN PHOSPHOTRANSFERASE"/>
    <property type="match status" value="1"/>
</dbReference>
<keyword evidence="7" id="KW-0813">Transport</keyword>
<dbReference type="Pfam" id="PF02896">
    <property type="entry name" value="PEP-utilizers_C"/>
    <property type="match status" value="1"/>
</dbReference>
<organism evidence="17">
    <name type="scientific">uncultured bacterium contig00015</name>
    <dbReference type="NCBI Taxonomy" id="1181506"/>
    <lineage>
        <taxon>Bacteria</taxon>
        <taxon>environmental samples</taxon>
    </lineage>
</organism>
<evidence type="ECO:0000313" key="17">
    <source>
        <dbReference type="EMBL" id="AGS54374.1"/>
    </source>
</evidence>
<dbReference type="Gene3D" id="3.20.20.60">
    <property type="entry name" value="Phosphoenolpyruvate-binding domains"/>
    <property type="match status" value="1"/>
</dbReference>
<name>A0A806K2P4_9BACT</name>
<dbReference type="GO" id="GO:0008965">
    <property type="term" value="F:phosphoenolpyruvate-protein phosphotransferase activity"/>
    <property type="evidence" value="ECO:0007669"/>
    <property type="project" value="UniProtKB-EC"/>
</dbReference>
<keyword evidence="17" id="KW-0670">Pyruvate</keyword>
<comment type="similarity">
    <text evidence="5">Belongs to the PEP-utilizing enzyme family.</text>
</comment>
<dbReference type="GO" id="GO:0009401">
    <property type="term" value="P:phosphoenolpyruvate-dependent sugar phosphotransferase system"/>
    <property type="evidence" value="ECO:0007669"/>
    <property type="project" value="UniProtKB-KW"/>
</dbReference>
<sequence length="412" mass="44866">MILAVQELKPSDTASLDKKNVLALLTETGGITSHAAIIAKSYGIPTVLGIPHLMDIVKHGQTAAVNADEGIVILDPDEEVADVYEKKCEAFRRDRQDAQTFQSRQAYTGCGVKIDIGLNIAGVADEDLQAAHYTDFVGLFRTEFLFMGRDTLPDEEEQVSVYRKVLECYKERPVIMRTLDVGGDKPLSSMAIPREENPFLGNRALRFCFTHPDIFKSQIRAAFNACAFGNLWLMLPMVSSIDDIRKAREIIAEACLEMDGDKGISPEVKIGIMVEIPSVALVAEHAAKEADFASIGSNDLCQYVCAADRMNSAVEPYYQSYHPAMFKLIRDTVSAFEKEGKPVSICGELAADILALPVLIGLGLRKLSMGAASVAAVKRAIASLSLAKCEETAAQVLECATAADVKKLLEEK</sequence>
<evidence type="ECO:0000259" key="15">
    <source>
        <dbReference type="Pfam" id="PF00391"/>
    </source>
</evidence>
<dbReference type="GO" id="GO:0016301">
    <property type="term" value="F:kinase activity"/>
    <property type="evidence" value="ECO:0007669"/>
    <property type="project" value="UniProtKB-KW"/>
</dbReference>
<dbReference type="PRINTS" id="PR01736">
    <property type="entry name" value="PHPHTRNFRASE"/>
</dbReference>
<dbReference type="InterPro" id="IPR008279">
    <property type="entry name" value="PEP-util_enz_mobile_dom"/>
</dbReference>
<dbReference type="InterPro" id="IPR050499">
    <property type="entry name" value="PEP-utilizing_PTS_enzyme"/>
</dbReference>
<keyword evidence="8" id="KW-0963">Cytoplasm</keyword>
<comment type="function">
    <text evidence="3">General (non sugar-specific) component of the phosphoenolpyruvate-dependent sugar phosphotransferase system (sugar PTS). This major carbohydrate active-transport system catalyzes the phosphorylation of incoming sugar substrates concomitantly with their translocation across the cell membrane. Enzyme I transfers the phosphoryl group from phosphoenolpyruvate (PEP) to the phosphoryl carrier protein (HPr).</text>
</comment>
<evidence type="ECO:0000256" key="8">
    <source>
        <dbReference type="ARBA" id="ARBA00022490"/>
    </source>
</evidence>
<dbReference type="SUPFAM" id="SSF51621">
    <property type="entry name" value="Phosphoenolpyruvate/pyruvate domain"/>
    <property type="match status" value="1"/>
</dbReference>
<keyword evidence="13" id="KW-0418">Kinase</keyword>
<evidence type="ECO:0000256" key="3">
    <source>
        <dbReference type="ARBA" id="ARBA00002728"/>
    </source>
</evidence>
<evidence type="ECO:0000256" key="11">
    <source>
        <dbReference type="ARBA" id="ARBA00022683"/>
    </source>
</evidence>
<keyword evidence="11" id="KW-0598">Phosphotransferase system</keyword>
<dbReference type="NCBIfam" id="TIGR01417">
    <property type="entry name" value="PTS_I_fam"/>
    <property type="match status" value="1"/>
</dbReference>
<evidence type="ECO:0000256" key="9">
    <source>
        <dbReference type="ARBA" id="ARBA00022597"/>
    </source>
</evidence>
<dbReference type="AlphaFoldDB" id="A0A806K2P4"/>
<comment type="subcellular location">
    <subcellularLocation>
        <location evidence="4">Cytoplasm</location>
    </subcellularLocation>
</comment>
<evidence type="ECO:0000256" key="1">
    <source>
        <dbReference type="ARBA" id="ARBA00000683"/>
    </source>
</evidence>